<evidence type="ECO:0000259" key="1">
    <source>
        <dbReference type="Pfam" id="PF05043"/>
    </source>
</evidence>
<dbReference type="RefSeq" id="WP_264654109.1">
    <property type="nucleotide sequence ID" value="NZ_JAOQNN010000003.1"/>
</dbReference>
<dbReference type="Pfam" id="PF05043">
    <property type="entry name" value="Mga"/>
    <property type="match status" value="1"/>
</dbReference>
<organism evidence="2 3">
    <name type="scientific">Lactococcus lactis</name>
    <dbReference type="NCBI Taxonomy" id="1358"/>
    <lineage>
        <taxon>Bacteria</taxon>
        <taxon>Bacillati</taxon>
        <taxon>Bacillota</taxon>
        <taxon>Bacilli</taxon>
        <taxon>Lactobacillales</taxon>
        <taxon>Streptococcaceae</taxon>
        <taxon>Lactococcus</taxon>
    </lineage>
</organism>
<dbReference type="Proteomes" id="UP001207687">
    <property type="component" value="Unassembled WGS sequence"/>
</dbReference>
<sequence length="495" mass="59403">MEQKIYILLEKKNRILCSIIDLLVLNKEFTDIAFISRYLKLNCRSVQRYVNDLLNIVTLCNQEKSYKIILEYHKFKGVRLDLSGYSLDDLKHYMIKNDLTINIFLDLIYSRMSTVQSYSQKHFLTENLVRKSIKKISVFTKDFDVKTNATAPFFDGEEENIRLLFYVFLWNLYKNSPWPFKYIDELKVCQSIDLFSKEADVLFSPIHKKQFSYFIAINNLRFYKHYYIEKKVEWDNYVKIEDVNIEYYLKNVSQKCININEDELFFFLLVIQTKSKFYISESLKERIVNYHKRKDSDVYNLTNLCLKTFTEMFFDVPLESKEFVFVYLFSTNLYCRIFKNIGLDIEGYSLMPDSKYHRKLLEKISLFLNYLYKITRDPMFLNKELLIPKYYMIISFFKNTIEYEEPIEISLSSDLPILIRAQLKKDIYAKFSTSFNINFLDSLECRRVPDIILTNFQKLYSCQNTCPIAYPLTEYNIKMIETSISKVVESRFHNI</sequence>
<gene>
    <name evidence="2" type="ORF">M2256_002757</name>
</gene>
<reference evidence="2" key="1">
    <citation type="submission" date="2023-08" db="EMBL/GenBank/DDBJ databases">
        <title>Genomic analyses of the natural microbiome of Caenorhabditis elegans.</title>
        <authorList>
            <person name="Samuel B."/>
        </authorList>
    </citation>
    <scope>NUCLEOTIDE SEQUENCE</scope>
    <source>
        <strain evidence="2">BIGb0220</strain>
    </source>
</reference>
<accession>A0AAW5TTW2</accession>
<name>A0AAW5TTW2_9LACT</name>
<dbReference type="EMBL" id="JAOQNN010000003">
    <property type="protein sequence ID" value="MCW2282212.1"/>
    <property type="molecule type" value="Genomic_DNA"/>
</dbReference>
<proteinExistence type="predicted"/>
<dbReference type="AlphaFoldDB" id="A0AAW5TTW2"/>
<dbReference type="InterPro" id="IPR007737">
    <property type="entry name" value="Mga_HTH"/>
</dbReference>
<comment type="caution">
    <text evidence="2">The sequence shown here is derived from an EMBL/GenBank/DDBJ whole genome shotgun (WGS) entry which is preliminary data.</text>
</comment>
<protein>
    <recommendedName>
        <fullName evidence="1">Mga helix-turn-helix domain-containing protein</fullName>
    </recommendedName>
</protein>
<evidence type="ECO:0000313" key="3">
    <source>
        <dbReference type="Proteomes" id="UP001207687"/>
    </source>
</evidence>
<feature type="domain" description="Mga helix-turn-helix" evidence="1">
    <location>
        <begin position="86"/>
        <end position="168"/>
    </location>
</feature>
<evidence type="ECO:0000313" key="2">
    <source>
        <dbReference type="EMBL" id="MCW2282212.1"/>
    </source>
</evidence>